<dbReference type="EC" id="2.7.7.65" evidence="2"/>
<keyword evidence="6" id="KW-1133">Transmembrane helix</keyword>
<evidence type="ECO:0000256" key="3">
    <source>
        <dbReference type="ARBA" id="ARBA00034247"/>
    </source>
</evidence>
<dbReference type="FunFam" id="3.30.70.270:FF:000001">
    <property type="entry name" value="Diguanylate cyclase domain protein"/>
    <property type="match status" value="1"/>
</dbReference>
<dbReference type="PROSITE" id="PS50887">
    <property type="entry name" value="GGDEF"/>
    <property type="match status" value="1"/>
</dbReference>
<dbReference type="SMART" id="SM00267">
    <property type="entry name" value="GGDEF"/>
    <property type="match status" value="1"/>
</dbReference>
<dbReference type="GO" id="GO:0043709">
    <property type="term" value="P:cell adhesion involved in single-species biofilm formation"/>
    <property type="evidence" value="ECO:0007669"/>
    <property type="project" value="TreeGrafter"/>
</dbReference>
<keyword evidence="6" id="KW-0472">Membrane</keyword>
<evidence type="ECO:0000256" key="1">
    <source>
        <dbReference type="ARBA" id="ARBA00001946"/>
    </source>
</evidence>
<dbReference type="InterPro" id="IPR011990">
    <property type="entry name" value="TPR-like_helical_dom_sf"/>
</dbReference>
<evidence type="ECO:0000256" key="2">
    <source>
        <dbReference type="ARBA" id="ARBA00012528"/>
    </source>
</evidence>
<proteinExistence type="predicted"/>
<evidence type="ECO:0000313" key="8">
    <source>
        <dbReference type="EMBL" id="MCH4295443.1"/>
    </source>
</evidence>
<evidence type="ECO:0000256" key="5">
    <source>
        <dbReference type="SAM" id="MobiDB-lite"/>
    </source>
</evidence>
<keyword evidence="6" id="KW-0812">Transmembrane</keyword>
<organism evidence="8 9">
    <name type="scientific">Shewanella zhuhaiensis</name>
    <dbReference type="NCBI Taxonomy" id="2919576"/>
    <lineage>
        <taxon>Bacteria</taxon>
        <taxon>Pseudomonadati</taxon>
        <taxon>Pseudomonadota</taxon>
        <taxon>Gammaproteobacteria</taxon>
        <taxon>Alteromonadales</taxon>
        <taxon>Shewanellaceae</taxon>
        <taxon>Shewanella</taxon>
    </lineage>
</organism>
<dbReference type="PANTHER" id="PTHR45138:SF9">
    <property type="entry name" value="DIGUANYLATE CYCLASE DGCM-RELATED"/>
    <property type="match status" value="1"/>
</dbReference>
<dbReference type="SUPFAM" id="SSF55073">
    <property type="entry name" value="Nucleotide cyclase"/>
    <property type="match status" value="1"/>
</dbReference>
<keyword evidence="8" id="KW-0548">Nucleotidyltransferase</keyword>
<dbReference type="GO" id="GO:0052621">
    <property type="term" value="F:diguanylate cyclase activity"/>
    <property type="evidence" value="ECO:0007669"/>
    <property type="project" value="UniProtKB-EC"/>
</dbReference>
<evidence type="ECO:0000313" key="9">
    <source>
        <dbReference type="Proteomes" id="UP001297581"/>
    </source>
</evidence>
<dbReference type="Gene3D" id="1.25.40.10">
    <property type="entry name" value="Tetratricopeptide repeat domain"/>
    <property type="match status" value="2"/>
</dbReference>
<dbReference type="InterPro" id="IPR000160">
    <property type="entry name" value="GGDEF_dom"/>
</dbReference>
<comment type="cofactor">
    <cofactor evidence="1">
        <name>Mg(2+)</name>
        <dbReference type="ChEBI" id="CHEBI:18420"/>
    </cofactor>
</comment>
<dbReference type="InterPro" id="IPR019734">
    <property type="entry name" value="TPR_rpt"/>
</dbReference>
<dbReference type="GO" id="GO:1902201">
    <property type="term" value="P:negative regulation of bacterial-type flagellum-dependent cell motility"/>
    <property type="evidence" value="ECO:0007669"/>
    <property type="project" value="TreeGrafter"/>
</dbReference>
<evidence type="ECO:0000256" key="6">
    <source>
        <dbReference type="SAM" id="Phobius"/>
    </source>
</evidence>
<feature type="repeat" description="TPR" evidence="4">
    <location>
        <begin position="116"/>
        <end position="149"/>
    </location>
</feature>
<sequence>MTVDESLAQIEESLRTSPETAIKELRLLDKGNLSEQQQLKYATLVGIYHIFTADYQTAQKSLEEVLPQITSTPERVKVLGYLATVRLILKQFPESMQAISDMLSQISSINDKDIQRNAYIRLASLYYQMSLFEQVGVYAEKALNLAPDDAVTDICYSYLYIAASLMEAGKITRAVSAFDETRDYCETNKLPLIATMATKGLGWTYLRDNQVKKAIAPLQQALDKYKEFGFELEIASTQSLLAQAYLEAGEWNNAGAAADEAIDNAAADDSSLRGAWKVLAAVHARRGDFRGAFEAQQKEAEYSTRLIDETKAREMAYQAAKFNFEEQRREISLLNSERDGYLVRQETISREHSGSLMASTVLLGMCLFLSLFLAAGLSQRNRFMRLAQRDGLTGAFNRATGQEKGENALVRCMARGEDAAMILMDLDKFKSINDECGHATGDWALKKVVEVIRPELKGEHILCRFGGEEFMIVLPGCSGQEAAEIAEACRRAIANVDTHYSGNRFILNASFGVTSLDERDLSLDPMLRRADKSLYCAKHLGRNMVVWDQERYPPVSAGAEASLTADEPKVQSASDCAGPAQGSIPQTGPVTAEANSASATNGTTVATSGDKPTAVAN</sequence>
<dbReference type="Gene3D" id="3.30.70.270">
    <property type="match status" value="1"/>
</dbReference>
<dbReference type="NCBIfam" id="TIGR00254">
    <property type="entry name" value="GGDEF"/>
    <property type="match status" value="1"/>
</dbReference>
<dbReference type="InterPro" id="IPR029787">
    <property type="entry name" value="Nucleotide_cyclase"/>
</dbReference>
<keyword evidence="4" id="KW-0802">TPR repeat</keyword>
<dbReference type="InterPro" id="IPR050469">
    <property type="entry name" value="Diguanylate_Cyclase"/>
</dbReference>
<feature type="transmembrane region" description="Helical" evidence="6">
    <location>
        <begin position="356"/>
        <end position="377"/>
    </location>
</feature>
<dbReference type="InterPro" id="IPR043128">
    <property type="entry name" value="Rev_trsase/Diguanyl_cyclase"/>
</dbReference>
<evidence type="ECO:0000256" key="4">
    <source>
        <dbReference type="PROSITE-ProRule" id="PRU00339"/>
    </source>
</evidence>
<dbReference type="RefSeq" id="WP_240591654.1">
    <property type="nucleotide sequence ID" value="NZ_JAKUDL010000005.1"/>
</dbReference>
<comment type="caution">
    <text evidence="8">The sequence shown here is derived from an EMBL/GenBank/DDBJ whole genome shotgun (WGS) entry which is preliminary data.</text>
</comment>
<accession>A0AAJ1F1E9</accession>
<dbReference type="AlphaFoldDB" id="A0AAJ1F1E9"/>
<reference evidence="8 9" key="1">
    <citation type="submission" date="2022-02" db="EMBL/GenBank/DDBJ databases">
        <title>The genome sequence of Shewanella sp. 3B26.</title>
        <authorList>
            <person name="Du J."/>
        </authorList>
    </citation>
    <scope>NUCLEOTIDE SEQUENCE [LARGE SCALE GENOMIC DNA]</scope>
    <source>
        <strain evidence="8 9">3B26</strain>
    </source>
</reference>
<dbReference type="EMBL" id="JAKUDL010000005">
    <property type="protein sequence ID" value="MCH4295443.1"/>
    <property type="molecule type" value="Genomic_DNA"/>
</dbReference>
<dbReference type="Pfam" id="PF00990">
    <property type="entry name" value="GGDEF"/>
    <property type="match status" value="1"/>
</dbReference>
<feature type="domain" description="GGDEF" evidence="7">
    <location>
        <begin position="417"/>
        <end position="550"/>
    </location>
</feature>
<dbReference type="SUPFAM" id="SSF48452">
    <property type="entry name" value="TPR-like"/>
    <property type="match status" value="1"/>
</dbReference>
<keyword evidence="8" id="KW-0808">Transferase</keyword>
<dbReference type="PANTHER" id="PTHR45138">
    <property type="entry name" value="REGULATORY COMPONENTS OF SENSORY TRANSDUCTION SYSTEM"/>
    <property type="match status" value="1"/>
</dbReference>
<keyword evidence="9" id="KW-1185">Reference proteome</keyword>
<protein>
    <recommendedName>
        <fullName evidence="2">diguanylate cyclase</fullName>
        <ecNumber evidence="2">2.7.7.65</ecNumber>
    </recommendedName>
</protein>
<name>A0AAJ1F1E9_9GAMM</name>
<feature type="region of interest" description="Disordered" evidence="5">
    <location>
        <begin position="558"/>
        <end position="617"/>
    </location>
</feature>
<gene>
    <name evidence="8" type="ORF">MJ923_14135</name>
</gene>
<dbReference type="SMART" id="SM00028">
    <property type="entry name" value="TPR"/>
    <property type="match status" value="4"/>
</dbReference>
<dbReference type="Proteomes" id="UP001297581">
    <property type="component" value="Unassembled WGS sequence"/>
</dbReference>
<dbReference type="CDD" id="cd01949">
    <property type="entry name" value="GGDEF"/>
    <property type="match status" value="1"/>
</dbReference>
<dbReference type="GO" id="GO:0005886">
    <property type="term" value="C:plasma membrane"/>
    <property type="evidence" value="ECO:0007669"/>
    <property type="project" value="TreeGrafter"/>
</dbReference>
<comment type="catalytic activity">
    <reaction evidence="3">
        <text>2 GTP = 3',3'-c-di-GMP + 2 diphosphate</text>
        <dbReference type="Rhea" id="RHEA:24898"/>
        <dbReference type="ChEBI" id="CHEBI:33019"/>
        <dbReference type="ChEBI" id="CHEBI:37565"/>
        <dbReference type="ChEBI" id="CHEBI:58805"/>
        <dbReference type="EC" id="2.7.7.65"/>
    </reaction>
</comment>
<evidence type="ECO:0000259" key="7">
    <source>
        <dbReference type="PROSITE" id="PS50887"/>
    </source>
</evidence>
<dbReference type="PROSITE" id="PS50005">
    <property type="entry name" value="TPR"/>
    <property type="match status" value="1"/>
</dbReference>
<feature type="compositionally biased region" description="Polar residues" evidence="5">
    <location>
        <begin position="583"/>
        <end position="607"/>
    </location>
</feature>